<feature type="transmembrane region" description="Helical" evidence="2">
    <location>
        <begin position="106"/>
        <end position="131"/>
    </location>
</feature>
<keyword evidence="2" id="KW-0472">Membrane</keyword>
<dbReference type="KEGG" id="ngr:NAEGRDRAFT_64032"/>
<dbReference type="OrthoDB" id="10498449at2759"/>
<keyword evidence="4" id="KW-1185">Reference proteome</keyword>
<dbReference type="EMBL" id="GG738852">
    <property type="protein sequence ID" value="EFC48225.1"/>
    <property type="molecule type" value="Genomic_DNA"/>
</dbReference>
<reference evidence="3 4" key="1">
    <citation type="journal article" date="2010" name="Cell">
        <title>The genome of Naegleria gruberi illuminates early eukaryotic versatility.</title>
        <authorList>
            <person name="Fritz-Laylin L.K."/>
            <person name="Prochnik S.E."/>
            <person name="Ginger M.L."/>
            <person name="Dacks J.B."/>
            <person name="Carpenter M.L."/>
            <person name="Field M.C."/>
            <person name="Kuo A."/>
            <person name="Paredez A."/>
            <person name="Chapman J."/>
            <person name="Pham J."/>
            <person name="Shu S."/>
            <person name="Neupane R."/>
            <person name="Cipriano M."/>
            <person name="Mancuso J."/>
            <person name="Tu H."/>
            <person name="Salamov A."/>
            <person name="Lindquist E."/>
            <person name="Shapiro H."/>
            <person name="Lucas S."/>
            <person name="Grigoriev I.V."/>
            <person name="Cande W.Z."/>
            <person name="Fulton C."/>
            <person name="Rokhsar D.S."/>
            <person name="Dawson S.C."/>
        </authorList>
    </citation>
    <scope>NUCLEOTIDE SEQUENCE [LARGE SCALE GENOMIC DNA]</scope>
    <source>
        <strain evidence="3 4">NEG-M</strain>
    </source>
</reference>
<dbReference type="GeneID" id="8849674"/>
<dbReference type="AlphaFoldDB" id="D2V568"/>
<gene>
    <name evidence="3" type="ORF">NAEGRDRAFT_64032</name>
</gene>
<dbReference type="RefSeq" id="XP_002680969.1">
    <property type="nucleotide sequence ID" value="XM_002680923.1"/>
</dbReference>
<evidence type="ECO:0000313" key="3">
    <source>
        <dbReference type="EMBL" id="EFC48225.1"/>
    </source>
</evidence>
<keyword evidence="2" id="KW-0812">Transmembrane</keyword>
<keyword evidence="2" id="KW-1133">Transmembrane helix</keyword>
<evidence type="ECO:0000256" key="1">
    <source>
        <dbReference type="SAM" id="MobiDB-lite"/>
    </source>
</evidence>
<evidence type="ECO:0000313" key="4">
    <source>
        <dbReference type="Proteomes" id="UP000006671"/>
    </source>
</evidence>
<name>D2V568_NAEGR</name>
<feature type="compositionally biased region" description="Polar residues" evidence="1">
    <location>
        <begin position="1"/>
        <end position="10"/>
    </location>
</feature>
<dbReference type="VEuPathDB" id="AmoebaDB:NAEGRDRAFT_64032"/>
<dbReference type="Proteomes" id="UP000006671">
    <property type="component" value="Unassembled WGS sequence"/>
</dbReference>
<evidence type="ECO:0000256" key="2">
    <source>
        <dbReference type="SAM" id="Phobius"/>
    </source>
</evidence>
<accession>D2V568</accession>
<sequence length="132" mass="15320">MSQQQLSRTSNKTKKQEDDQTLLNKIMNDYDSHSDDEVVPLINNNQPSNREIFDSLQKRNDSVFSSTHSEVSAIVTRREEDNTHDDEISYDTYKKVNWKDAILSHFCLRCGLFFTIGLIIGLTIFLSLWFAI</sequence>
<protein>
    <submittedName>
        <fullName evidence="3">Predicted protein</fullName>
    </submittedName>
</protein>
<dbReference type="InParanoid" id="D2V568"/>
<proteinExistence type="predicted"/>
<feature type="region of interest" description="Disordered" evidence="1">
    <location>
        <begin position="1"/>
        <end position="24"/>
    </location>
</feature>
<organism evidence="4">
    <name type="scientific">Naegleria gruberi</name>
    <name type="common">Amoeba</name>
    <dbReference type="NCBI Taxonomy" id="5762"/>
    <lineage>
        <taxon>Eukaryota</taxon>
        <taxon>Discoba</taxon>
        <taxon>Heterolobosea</taxon>
        <taxon>Tetramitia</taxon>
        <taxon>Eutetramitia</taxon>
        <taxon>Vahlkampfiidae</taxon>
        <taxon>Naegleria</taxon>
    </lineage>
</organism>